<accession>A0A0R3RYA4</accession>
<evidence type="ECO:0000313" key="3">
    <source>
        <dbReference type="WBParaSite" id="EEL_0000725301-mRNA-1"/>
    </source>
</evidence>
<feature type="compositionally biased region" description="Low complexity" evidence="1">
    <location>
        <begin position="165"/>
        <end position="178"/>
    </location>
</feature>
<dbReference type="WBParaSite" id="EEL_0000725301-mRNA-1">
    <property type="protein sequence ID" value="EEL_0000725301-mRNA-1"/>
    <property type="gene ID" value="EEL_0000725301"/>
</dbReference>
<dbReference type="Proteomes" id="UP000050640">
    <property type="component" value="Unplaced"/>
</dbReference>
<evidence type="ECO:0000313" key="2">
    <source>
        <dbReference type="Proteomes" id="UP000050640"/>
    </source>
</evidence>
<proteinExistence type="predicted"/>
<feature type="compositionally biased region" description="Polar residues" evidence="1">
    <location>
        <begin position="198"/>
        <end position="215"/>
    </location>
</feature>
<protein>
    <submittedName>
        <fullName evidence="3">Uncharacterized protein</fullName>
    </submittedName>
</protein>
<keyword evidence="2" id="KW-1185">Reference proteome</keyword>
<name>A0A0R3RYA4_9BILA</name>
<evidence type="ECO:0000256" key="1">
    <source>
        <dbReference type="SAM" id="MobiDB-lite"/>
    </source>
</evidence>
<reference evidence="3" key="1">
    <citation type="submission" date="2017-02" db="UniProtKB">
        <authorList>
            <consortium name="WormBaseParasite"/>
        </authorList>
    </citation>
    <scope>IDENTIFICATION</scope>
</reference>
<sequence>MHIGDLKRAVEDVVLRPDDNRLSDMEERSTIAALDLCQLAQAQGNLPRTETSSQIQRQRTATAFTSASYSGEMLASSTESTCSTSMTTSSGHVPGGVQPLSMSTSLDTMVLRQTLSSRPSLGMSRRSSRVLPHYSHSKRKRSNSVSSCMNKGFLIQHGVASTAGVSATTTGGASALSLPPTARHTPFRFGDLDEHSSTRSASGDNPSPTPYTTSLTEPVLGIRMQQQHQHLPLLSDEWTRICKERKNNPRQQYSSKFEDAMMANRQTINNCAPKLFPVSSFTAFREARKAYDSDNEEQMECD</sequence>
<organism evidence="2 3">
    <name type="scientific">Elaeophora elaphi</name>
    <dbReference type="NCBI Taxonomy" id="1147741"/>
    <lineage>
        <taxon>Eukaryota</taxon>
        <taxon>Metazoa</taxon>
        <taxon>Ecdysozoa</taxon>
        <taxon>Nematoda</taxon>
        <taxon>Chromadorea</taxon>
        <taxon>Rhabditida</taxon>
        <taxon>Spirurina</taxon>
        <taxon>Spiruromorpha</taxon>
        <taxon>Filarioidea</taxon>
        <taxon>Onchocercidae</taxon>
        <taxon>Elaeophora</taxon>
    </lineage>
</organism>
<dbReference type="AlphaFoldDB" id="A0A0R3RYA4"/>
<feature type="region of interest" description="Disordered" evidence="1">
    <location>
        <begin position="118"/>
        <end position="145"/>
    </location>
</feature>
<feature type="region of interest" description="Disordered" evidence="1">
    <location>
        <begin position="165"/>
        <end position="215"/>
    </location>
</feature>